<dbReference type="STRING" id="156889.Mmc1_3472"/>
<sequence>MNQSSRFQPRSSLAGAAASYDVSASRSQASVGYLQQVYAFLAAGMLLAVAAGYVGMTSELAFQMRGNLLVSLGALIGTMLLVSWKPSAPTLFLMTATWGFMGGPIIAYYVNAGASHIVGQAAFMTGAIFTGMTFYAMTTKRDFNFLGGMLMAGFIVILVGGLLNFFIFESTAVTFALSAIGALLMTGYLLYETQQLKQNPGMLHPAAGAAMLFSSIYNLFMMLLQLLGIMNSDD</sequence>
<feature type="transmembrane region" description="Helical" evidence="6">
    <location>
        <begin position="37"/>
        <end position="56"/>
    </location>
</feature>
<dbReference type="GO" id="GO:0005886">
    <property type="term" value="C:plasma membrane"/>
    <property type="evidence" value="ECO:0007669"/>
    <property type="project" value="UniProtKB-SubCell"/>
</dbReference>
<dbReference type="Pfam" id="PF01027">
    <property type="entry name" value="Bax1-I"/>
    <property type="match status" value="1"/>
</dbReference>
<dbReference type="AlphaFoldDB" id="A0LDB4"/>
<keyword evidence="8" id="KW-1185">Reference proteome</keyword>
<comment type="subcellular location">
    <subcellularLocation>
        <location evidence="1">Cell membrane</location>
        <topology evidence="1">Multi-pass membrane protein</topology>
    </subcellularLocation>
</comment>
<evidence type="ECO:0000313" key="7">
    <source>
        <dbReference type="EMBL" id="ABK45957.1"/>
    </source>
</evidence>
<keyword evidence="3 6" id="KW-0812">Transmembrane</keyword>
<proteinExistence type="inferred from homology"/>
<feature type="transmembrane region" description="Helical" evidence="6">
    <location>
        <begin position="91"/>
        <end position="111"/>
    </location>
</feature>
<evidence type="ECO:0000313" key="8">
    <source>
        <dbReference type="Proteomes" id="UP000002586"/>
    </source>
</evidence>
<gene>
    <name evidence="7" type="ordered locus">Mmc1_3472</name>
</gene>
<feature type="transmembrane region" description="Helical" evidence="6">
    <location>
        <begin position="173"/>
        <end position="191"/>
    </location>
</feature>
<dbReference type="RefSeq" id="WP_011715013.1">
    <property type="nucleotide sequence ID" value="NC_008576.1"/>
</dbReference>
<feature type="transmembrane region" description="Helical" evidence="6">
    <location>
        <begin position="203"/>
        <end position="227"/>
    </location>
</feature>
<evidence type="ECO:0000256" key="6">
    <source>
        <dbReference type="RuleBase" id="RU004379"/>
    </source>
</evidence>
<dbReference type="HOGENOM" id="CLU_058671_1_0_5"/>
<dbReference type="CDD" id="cd10432">
    <property type="entry name" value="BI-1-like_bacterial"/>
    <property type="match status" value="1"/>
</dbReference>
<dbReference type="KEGG" id="mgm:Mmc1_3472"/>
<feature type="transmembrane region" description="Helical" evidence="6">
    <location>
        <begin position="68"/>
        <end position="84"/>
    </location>
</feature>
<evidence type="ECO:0000256" key="2">
    <source>
        <dbReference type="ARBA" id="ARBA00022475"/>
    </source>
</evidence>
<dbReference type="OrthoDB" id="9793828at2"/>
<comment type="similarity">
    <text evidence="6">Belongs to the BI1 family.</text>
</comment>
<evidence type="ECO:0000256" key="3">
    <source>
        <dbReference type="ARBA" id="ARBA00022692"/>
    </source>
</evidence>
<reference evidence="8" key="1">
    <citation type="journal article" date="2009" name="Appl. Environ. Microbiol.">
        <title>Complete genome sequence of the chemolithoautotrophic marine magnetotactic coccus strain MC-1.</title>
        <authorList>
            <person name="Schubbe S."/>
            <person name="Williams T.J."/>
            <person name="Xie G."/>
            <person name="Kiss H.E."/>
            <person name="Brettin T.S."/>
            <person name="Martinez D."/>
            <person name="Ross C.A."/>
            <person name="Schuler D."/>
            <person name="Cox B.L."/>
            <person name="Nealson K.H."/>
            <person name="Bazylinski D.A."/>
        </authorList>
    </citation>
    <scope>NUCLEOTIDE SEQUENCE [LARGE SCALE GENOMIC DNA]</scope>
    <source>
        <strain evidence="8">ATCC BAA-1437 / JCM 17883 / MC-1</strain>
    </source>
</reference>
<dbReference type="eggNOG" id="COG0670">
    <property type="taxonomic scope" value="Bacteria"/>
</dbReference>
<keyword evidence="2" id="KW-1003">Cell membrane</keyword>
<feature type="transmembrane region" description="Helical" evidence="6">
    <location>
        <begin position="143"/>
        <end position="167"/>
    </location>
</feature>
<dbReference type="EMBL" id="CP000471">
    <property type="protein sequence ID" value="ABK45957.1"/>
    <property type="molecule type" value="Genomic_DNA"/>
</dbReference>
<organism evidence="7 8">
    <name type="scientific">Magnetococcus marinus (strain ATCC BAA-1437 / JCM 17883 / MC-1)</name>
    <dbReference type="NCBI Taxonomy" id="156889"/>
    <lineage>
        <taxon>Bacteria</taxon>
        <taxon>Pseudomonadati</taxon>
        <taxon>Pseudomonadota</taxon>
        <taxon>Magnetococcia</taxon>
        <taxon>Magnetococcales</taxon>
        <taxon>Magnetococcaceae</taxon>
        <taxon>Magnetococcus</taxon>
    </lineage>
</organism>
<reference evidence="7 8" key="2">
    <citation type="journal article" date="2012" name="Int. J. Syst. Evol. Microbiol.">
        <title>Magnetococcus marinus gen. nov., sp. nov., a marine, magnetotactic bacterium that represents a novel lineage (Magnetococcaceae fam. nov.; Magnetococcales ord. nov.) at the base of the Alphaproteobacteria.</title>
        <authorList>
            <person name="Bazylinski D.A."/>
            <person name="Williams T.J."/>
            <person name="Lefevre C.T."/>
            <person name="Berg R.J."/>
            <person name="Zhang C.L."/>
            <person name="Bowser S.S."/>
            <person name="Dean A.J."/>
            <person name="Beveridge T.J."/>
        </authorList>
    </citation>
    <scope>NUCLEOTIDE SEQUENCE [LARGE SCALE GENOMIC DNA]</scope>
    <source>
        <strain evidence="8">ATCC BAA-1437 / JCM 17883 / MC-1</strain>
    </source>
</reference>
<dbReference type="PANTHER" id="PTHR23291:SF115">
    <property type="entry name" value="MODULATOR OF FTSH PROTEASE YCCA"/>
    <property type="match status" value="1"/>
</dbReference>
<keyword evidence="5 6" id="KW-0472">Membrane</keyword>
<name>A0LDB4_MAGMM</name>
<feature type="transmembrane region" description="Helical" evidence="6">
    <location>
        <begin position="117"/>
        <end position="136"/>
    </location>
</feature>
<evidence type="ECO:0000256" key="5">
    <source>
        <dbReference type="ARBA" id="ARBA00023136"/>
    </source>
</evidence>
<protein>
    <submittedName>
        <fullName evidence="7">Uncharacterized protein</fullName>
    </submittedName>
</protein>
<evidence type="ECO:0000256" key="4">
    <source>
        <dbReference type="ARBA" id="ARBA00022989"/>
    </source>
</evidence>
<accession>A0LDB4</accession>
<evidence type="ECO:0000256" key="1">
    <source>
        <dbReference type="ARBA" id="ARBA00004651"/>
    </source>
</evidence>
<dbReference type="InterPro" id="IPR006214">
    <property type="entry name" value="Bax_inhibitor_1-related"/>
</dbReference>
<keyword evidence="4 6" id="KW-1133">Transmembrane helix</keyword>
<dbReference type="Proteomes" id="UP000002586">
    <property type="component" value="Chromosome"/>
</dbReference>
<dbReference type="PANTHER" id="PTHR23291">
    <property type="entry name" value="BAX INHIBITOR-RELATED"/>
    <property type="match status" value="1"/>
</dbReference>